<evidence type="ECO:0000313" key="2">
    <source>
        <dbReference type="EMBL" id="CAG8457748.1"/>
    </source>
</evidence>
<keyword evidence="1" id="KW-0812">Transmembrane</keyword>
<feature type="transmembrane region" description="Helical" evidence="1">
    <location>
        <begin position="637"/>
        <end position="656"/>
    </location>
</feature>
<dbReference type="EMBL" id="CAJVPP010000222">
    <property type="protein sequence ID" value="CAG8457748.1"/>
    <property type="molecule type" value="Genomic_DNA"/>
</dbReference>
<name>A0A9N8YWV8_FUNMO</name>
<keyword evidence="1" id="KW-0472">Membrane</keyword>
<protein>
    <submittedName>
        <fullName evidence="2">3633_t:CDS:1</fullName>
    </submittedName>
</protein>
<evidence type="ECO:0000256" key="1">
    <source>
        <dbReference type="SAM" id="Phobius"/>
    </source>
</evidence>
<evidence type="ECO:0000313" key="3">
    <source>
        <dbReference type="Proteomes" id="UP000789375"/>
    </source>
</evidence>
<feature type="transmembrane region" description="Helical" evidence="1">
    <location>
        <begin position="695"/>
        <end position="718"/>
    </location>
</feature>
<reference evidence="2" key="1">
    <citation type="submission" date="2021-06" db="EMBL/GenBank/DDBJ databases">
        <authorList>
            <person name="Kallberg Y."/>
            <person name="Tangrot J."/>
            <person name="Rosling A."/>
        </authorList>
    </citation>
    <scope>NUCLEOTIDE SEQUENCE</scope>
    <source>
        <strain evidence="2">87-6 pot B 2015</strain>
    </source>
</reference>
<keyword evidence="1" id="KW-1133">Transmembrane helix</keyword>
<organism evidence="2 3">
    <name type="scientific">Funneliformis mosseae</name>
    <name type="common">Endomycorrhizal fungus</name>
    <name type="synonym">Glomus mosseae</name>
    <dbReference type="NCBI Taxonomy" id="27381"/>
    <lineage>
        <taxon>Eukaryota</taxon>
        <taxon>Fungi</taxon>
        <taxon>Fungi incertae sedis</taxon>
        <taxon>Mucoromycota</taxon>
        <taxon>Glomeromycotina</taxon>
        <taxon>Glomeromycetes</taxon>
        <taxon>Glomerales</taxon>
        <taxon>Glomeraceae</taxon>
        <taxon>Funneliformis</taxon>
    </lineage>
</organism>
<sequence length="867" mass="99434">MKNLKASIVIRIARVNESVLPENNKICLEQYLSLRTIYPDGNVVSVDNPLEIPDFNFCILQMNGMKSTIEIYPIRNNFLLVTYTTNTNVPPDPFSYYEWGMIVDLNGNSYGKILFGPAVVDHVTNEWSPEEAAIEVNFNPDRGFIRLSPITNTSDFIWQQYSVDKYGEIQLLAEDIVQFPRFLSTVTIAIPMVDERYAIVYANSTDSGATLENPFKTQGGIYAIILEYGKVTEREPVVLYQTQIQGINFNKIDCDINYVGYGQTCIVTGIFTGRAIKDRFYLKIDFLSSGTVYSVTPLREENSTITQYSVQALPYGGYLLKGFEKVNKQIQITGYIFNDNVELFNWSLPNPTASYLRAPSEILRNNTFVLAQSVQVEDKRSWALITTDLHKFEEEKDHGYNNFHIDSTFPENNVMIKIGELNNLTITYYKGVDLSGGHILIFQDDGSIRQNTSGIDNRYVSLSEDGTTVFVKIINCIFSQPGKNYYVSIGNNFVKSRIYQEPLYGIKERVWSFKPYVAKEEKISDTVKGQVRLTANGTVYFNSLNESEQKNFFTKLRQELADAIPVSHERVTTNEKTQIDSSTSPKQIFLSIDINKDKTKQERTVSYAIKALDNLIRNKTITVIEYGEYSRYLDENYGYQTPCIILPLLVLLYIFARCKNPEAKNMGIFKVAIFIFDIVMGIFFITTKAKDVDKLYIPSLVFFIGPFIISVIIAFIIIKKEEENKKFLEWSKDNNKVVEIFTILAGTDVEALTELESKIWNFDFFKAEFSKIALRRMFWGSCFNIFFEDIPQLVIQIIYFRSVVNYDAIPLLTLLSSCLCLLSNIIGRLYRFKDHGRITYGGSDNFMDEKSNEKTNDIDMLFEDKEK</sequence>
<dbReference type="AlphaFoldDB" id="A0A9N8YWV8"/>
<feature type="transmembrane region" description="Helical" evidence="1">
    <location>
        <begin position="811"/>
        <end position="830"/>
    </location>
</feature>
<gene>
    <name evidence="2" type="ORF">FMOSSE_LOCUS1878</name>
</gene>
<dbReference type="Proteomes" id="UP000789375">
    <property type="component" value="Unassembled WGS sequence"/>
</dbReference>
<proteinExistence type="predicted"/>
<accession>A0A9N8YWV8</accession>
<comment type="caution">
    <text evidence="2">The sequence shown here is derived from an EMBL/GenBank/DDBJ whole genome shotgun (WGS) entry which is preliminary data.</text>
</comment>
<keyword evidence="3" id="KW-1185">Reference proteome</keyword>
<feature type="transmembrane region" description="Helical" evidence="1">
    <location>
        <begin position="778"/>
        <end position="799"/>
    </location>
</feature>
<feature type="transmembrane region" description="Helical" evidence="1">
    <location>
        <begin position="668"/>
        <end position="689"/>
    </location>
</feature>